<evidence type="ECO:0000259" key="6">
    <source>
        <dbReference type="PROSITE" id="PS50110"/>
    </source>
</evidence>
<accession>A0ABZ0IZC0</accession>
<evidence type="ECO:0000256" key="3">
    <source>
        <dbReference type="PROSITE-ProRule" id="PRU00169"/>
    </source>
</evidence>
<dbReference type="EMBL" id="CP136921">
    <property type="protein sequence ID" value="WOO31276.1"/>
    <property type="molecule type" value="Genomic_DNA"/>
</dbReference>
<evidence type="ECO:0000313" key="7">
    <source>
        <dbReference type="EMBL" id="WOO31276.1"/>
    </source>
</evidence>
<dbReference type="Pfam" id="PF00196">
    <property type="entry name" value="GerE"/>
    <property type="match status" value="1"/>
</dbReference>
<name>A0ABZ0IZC0_9BURK</name>
<dbReference type="RefSeq" id="WP_317700751.1">
    <property type="nucleotide sequence ID" value="NZ_CP136921.1"/>
</dbReference>
<dbReference type="PANTHER" id="PTHR43214">
    <property type="entry name" value="TWO-COMPONENT RESPONSE REGULATOR"/>
    <property type="match status" value="1"/>
</dbReference>
<dbReference type="SMART" id="SM00421">
    <property type="entry name" value="HTH_LUXR"/>
    <property type="match status" value="1"/>
</dbReference>
<feature type="domain" description="Response regulatory" evidence="6">
    <location>
        <begin position="10"/>
        <end position="126"/>
    </location>
</feature>
<dbReference type="Pfam" id="PF00072">
    <property type="entry name" value="Response_reg"/>
    <property type="match status" value="1"/>
</dbReference>
<dbReference type="SMART" id="SM00448">
    <property type="entry name" value="REC"/>
    <property type="match status" value="1"/>
</dbReference>
<reference evidence="7 8" key="1">
    <citation type="submission" date="2023-03" db="EMBL/GenBank/DDBJ databases">
        <title>Diaphorobacter basophil sp. nov., isolated from a sewage-treatment plant.</title>
        <authorList>
            <person name="Yang K."/>
        </authorList>
    </citation>
    <scope>NUCLEOTIDE SEQUENCE [LARGE SCALE GENOMIC DNA]</scope>
    <source>
        <strain evidence="7 8">Y-1</strain>
    </source>
</reference>
<evidence type="ECO:0000313" key="8">
    <source>
        <dbReference type="Proteomes" id="UP001303211"/>
    </source>
</evidence>
<evidence type="ECO:0000259" key="5">
    <source>
        <dbReference type="PROSITE" id="PS50043"/>
    </source>
</evidence>
<evidence type="ECO:0000256" key="4">
    <source>
        <dbReference type="SAM" id="MobiDB-lite"/>
    </source>
</evidence>
<dbReference type="Gene3D" id="3.40.50.2300">
    <property type="match status" value="1"/>
</dbReference>
<dbReference type="InterPro" id="IPR039420">
    <property type="entry name" value="WalR-like"/>
</dbReference>
<dbReference type="PROSITE" id="PS50110">
    <property type="entry name" value="RESPONSE_REGULATORY"/>
    <property type="match status" value="1"/>
</dbReference>
<dbReference type="SUPFAM" id="SSF52172">
    <property type="entry name" value="CheY-like"/>
    <property type="match status" value="1"/>
</dbReference>
<feature type="modified residue" description="4-aspartylphosphate" evidence="3">
    <location>
        <position position="61"/>
    </location>
</feature>
<proteinExistence type="predicted"/>
<dbReference type="InterPro" id="IPR001789">
    <property type="entry name" value="Sig_transdc_resp-reg_receiver"/>
</dbReference>
<organism evidence="7 8">
    <name type="scientific">Diaphorobacter limosus</name>
    <dbReference type="NCBI Taxonomy" id="3036128"/>
    <lineage>
        <taxon>Bacteria</taxon>
        <taxon>Pseudomonadati</taxon>
        <taxon>Pseudomonadota</taxon>
        <taxon>Betaproteobacteria</taxon>
        <taxon>Burkholderiales</taxon>
        <taxon>Comamonadaceae</taxon>
        <taxon>Diaphorobacter</taxon>
    </lineage>
</organism>
<dbReference type="CDD" id="cd17535">
    <property type="entry name" value="REC_NarL-like"/>
    <property type="match status" value="1"/>
</dbReference>
<gene>
    <name evidence="7" type="ORF">P4826_12755</name>
</gene>
<dbReference type="SUPFAM" id="SSF46894">
    <property type="entry name" value="C-terminal effector domain of the bipartite response regulators"/>
    <property type="match status" value="1"/>
</dbReference>
<dbReference type="PRINTS" id="PR00038">
    <property type="entry name" value="HTHLUXR"/>
</dbReference>
<keyword evidence="1 3" id="KW-0597">Phosphoprotein</keyword>
<dbReference type="InterPro" id="IPR016032">
    <property type="entry name" value="Sig_transdc_resp-reg_C-effctor"/>
</dbReference>
<evidence type="ECO:0000256" key="2">
    <source>
        <dbReference type="ARBA" id="ARBA00023125"/>
    </source>
</evidence>
<feature type="domain" description="HTH luxR-type" evidence="5">
    <location>
        <begin position="167"/>
        <end position="232"/>
    </location>
</feature>
<dbReference type="InterPro" id="IPR011006">
    <property type="entry name" value="CheY-like_superfamily"/>
</dbReference>
<dbReference type="CDD" id="cd06170">
    <property type="entry name" value="LuxR_C_like"/>
    <property type="match status" value="1"/>
</dbReference>
<dbReference type="PROSITE" id="PS50043">
    <property type="entry name" value="HTH_LUXR_2"/>
    <property type="match status" value="1"/>
</dbReference>
<feature type="region of interest" description="Disordered" evidence="4">
    <location>
        <begin position="152"/>
        <end position="173"/>
    </location>
</feature>
<dbReference type="PANTHER" id="PTHR43214:SF43">
    <property type="entry name" value="TWO-COMPONENT RESPONSE REGULATOR"/>
    <property type="match status" value="1"/>
</dbReference>
<dbReference type="PROSITE" id="PS00622">
    <property type="entry name" value="HTH_LUXR_1"/>
    <property type="match status" value="1"/>
</dbReference>
<sequence length="233" mass="25175">MNPDTDTPLRLLVVDDQPIIRRGLALMLGAEPGIRVVGQAADGQEALDLALALHPDVVLMDLQMPHMGGVAATRQITQALAQTRVVVLTTFDDDERVFEAVLAGAQAYLLKDATEAELLETVRAVHRGESRLSPTVARKVLNQFRALAQAVAAPPGPAPDKPAPPTADLAQEPLTDKEERVLTLLAEGLPNREIAAQMFLAEGTIKNYVSRIMEKLHARNRTELAVLAAGRHE</sequence>
<keyword evidence="2" id="KW-0238">DNA-binding</keyword>
<dbReference type="Proteomes" id="UP001303211">
    <property type="component" value="Chromosome"/>
</dbReference>
<protein>
    <submittedName>
        <fullName evidence="7">Response regulator transcription factor</fullName>
    </submittedName>
</protein>
<keyword evidence="8" id="KW-1185">Reference proteome</keyword>
<dbReference type="InterPro" id="IPR058245">
    <property type="entry name" value="NreC/VraR/RcsB-like_REC"/>
</dbReference>
<evidence type="ECO:0000256" key="1">
    <source>
        <dbReference type="ARBA" id="ARBA00022553"/>
    </source>
</evidence>
<feature type="compositionally biased region" description="Pro residues" evidence="4">
    <location>
        <begin position="154"/>
        <end position="165"/>
    </location>
</feature>
<dbReference type="InterPro" id="IPR000792">
    <property type="entry name" value="Tscrpt_reg_LuxR_C"/>
</dbReference>